<dbReference type="Proteomes" id="UP000182347">
    <property type="component" value="Unassembled WGS sequence"/>
</dbReference>
<proteinExistence type="predicted"/>
<name>A0A1G9XSF1_9BACI</name>
<dbReference type="EMBL" id="FNHF01000007">
    <property type="protein sequence ID" value="SDM99724.1"/>
    <property type="molecule type" value="Genomic_DNA"/>
</dbReference>
<accession>A0A1G9XSF1</accession>
<evidence type="ECO:0000313" key="2">
    <source>
        <dbReference type="Proteomes" id="UP000182347"/>
    </source>
</evidence>
<evidence type="ECO:0000313" key="1">
    <source>
        <dbReference type="EMBL" id="SDM99724.1"/>
    </source>
</evidence>
<reference evidence="2" key="1">
    <citation type="submission" date="2016-10" db="EMBL/GenBank/DDBJ databases">
        <authorList>
            <person name="Varghese N."/>
            <person name="Submissions S."/>
        </authorList>
    </citation>
    <scope>NUCLEOTIDE SEQUENCE [LARGE SCALE GENOMIC DNA]</scope>
    <source>
        <strain evidence="2">CGMCC 1.6199</strain>
    </source>
</reference>
<dbReference type="STRING" id="482461.SAMN05216244_3947"/>
<protein>
    <submittedName>
        <fullName evidence="1">Uncharacterized protein</fullName>
    </submittedName>
</protein>
<keyword evidence="2" id="KW-1185">Reference proteome</keyword>
<gene>
    <name evidence="1" type="ORF">SAMN05216244_3947</name>
</gene>
<dbReference type="AlphaFoldDB" id="A0A1G9XSF1"/>
<sequence>MKVVNTNVLQALTVKVGVVRTASTRVATRVNSRPFFHKGTRVYFFILGNIEFGHALYRVSKKSESRIKIGN</sequence>
<organism evidence="1 2">
    <name type="scientific">Sediminibacillus halophilus</name>
    <dbReference type="NCBI Taxonomy" id="482461"/>
    <lineage>
        <taxon>Bacteria</taxon>
        <taxon>Bacillati</taxon>
        <taxon>Bacillota</taxon>
        <taxon>Bacilli</taxon>
        <taxon>Bacillales</taxon>
        <taxon>Bacillaceae</taxon>
        <taxon>Sediminibacillus</taxon>
    </lineage>
</organism>